<evidence type="ECO:0000313" key="2">
    <source>
        <dbReference type="Proteomes" id="UP000381378"/>
    </source>
</evidence>
<reference evidence="1 2" key="1">
    <citation type="submission" date="2019-09" db="EMBL/GenBank/DDBJ databases">
        <authorList>
            <person name="Chandra G."/>
            <person name="Truman W A."/>
        </authorList>
    </citation>
    <scope>NUCLEOTIDE SEQUENCE [LARGE SCALE GENOMIC DNA]</scope>
    <source>
        <strain evidence="1">PS928</strain>
    </source>
</reference>
<accession>A0A5E7VT56</accession>
<dbReference type="RefSeq" id="WP_150788140.1">
    <property type="nucleotide sequence ID" value="NZ_CABVJF010000037.1"/>
</dbReference>
<proteinExistence type="predicted"/>
<dbReference type="InterPro" id="IPR019650">
    <property type="entry name" value="DUF2513"/>
</dbReference>
<dbReference type="Proteomes" id="UP000381378">
    <property type="component" value="Unassembled WGS sequence"/>
</dbReference>
<sequence>MQRDMDLIRAIVLKLESWDLRPGAIMFSNDIENDFQITGYTAHQISYHFNLIAENGWIDTAGRNPTSRSFTFRSLTSKGHDFADSVRDDKIWATTKEGALKAGGFTLELLGNLAKGLVKKQLEKHTGIEL</sequence>
<dbReference type="EMBL" id="CABVJF010000037">
    <property type="protein sequence ID" value="VVQ25872.1"/>
    <property type="molecule type" value="Genomic_DNA"/>
</dbReference>
<dbReference type="Pfam" id="PF10711">
    <property type="entry name" value="DUF2513"/>
    <property type="match status" value="1"/>
</dbReference>
<name>A0A5E7VT56_PSEFL</name>
<gene>
    <name evidence="1" type="ORF">PS928_06241</name>
</gene>
<evidence type="ECO:0000313" key="1">
    <source>
        <dbReference type="EMBL" id="VVQ25872.1"/>
    </source>
</evidence>
<evidence type="ECO:0008006" key="3">
    <source>
        <dbReference type="Google" id="ProtNLM"/>
    </source>
</evidence>
<dbReference type="AlphaFoldDB" id="A0A5E7VT56"/>
<organism evidence="1 2">
    <name type="scientific">Pseudomonas fluorescens</name>
    <dbReference type="NCBI Taxonomy" id="294"/>
    <lineage>
        <taxon>Bacteria</taxon>
        <taxon>Pseudomonadati</taxon>
        <taxon>Pseudomonadota</taxon>
        <taxon>Gammaproteobacteria</taxon>
        <taxon>Pseudomonadales</taxon>
        <taxon>Pseudomonadaceae</taxon>
        <taxon>Pseudomonas</taxon>
    </lineage>
</organism>
<protein>
    <recommendedName>
        <fullName evidence="3">DUF2513 domain-containing protein</fullName>
    </recommendedName>
</protein>
<dbReference type="OrthoDB" id="6960201at2"/>